<dbReference type="GO" id="GO:0030178">
    <property type="term" value="P:negative regulation of Wnt signaling pathway"/>
    <property type="evidence" value="ECO:0007669"/>
    <property type="project" value="TreeGrafter"/>
</dbReference>
<evidence type="ECO:0000259" key="1">
    <source>
        <dbReference type="PROSITE" id="PS51352"/>
    </source>
</evidence>
<proteinExistence type="predicted"/>
<keyword evidence="3" id="KW-1185">Reference proteome</keyword>
<evidence type="ECO:0000313" key="2">
    <source>
        <dbReference type="EMBL" id="CAI7990420.1"/>
    </source>
</evidence>
<organism evidence="2 3">
    <name type="scientific">Geodia barretti</name>
    <name type="common">Barrett's horny sponge</name>
    <dbReference type="NCBI Taxonomy" id="519541"/>
    <lineage>
        <taxon>Eukaryota</taxon>
        <taxon>Metazoa</taxon>
        <taxon>Porifera</taxon>
        <taxon>Demospongiae</taxon>
        <taxon>Heteroscleromorpha</taxon>
        <taxon>Tetractinellida</taxon>
        <taxon>Astrophorina</taxon>
        <taxon>Geodiidae</taxon>
        <taxon>Geodia</taxon>
    </lineage>
</organism>
<name>A0AA35QTF7_GEOBA</name>
<dbReference type="AlphaFoldDB" id="A0AA35QTF7"/>
<dbReference type="GO" id="GO:0031397">
    <property type="term" value="P:negative regulation of protein ubiquitination"/>
    <property type="evidence" value="ECO:0007669"/>
    <property type="project" value="TreeGrafter"/>
</dbReference>
<dbReference type="Proteomes" id="UP001174909">
    <property type="component" value="Unassembled WGS sequence"/>
</dbReference>
<comment type="caution">
    <text evidence="2">The sequence shown here is derived from an EMBL/GenBank/DDBJ whole genome shotgun (WGS) entry which is preliminary data.</text>
</comment>
<dbReference type="GO" id="GO:0005634">
    <property type="term" value="C:nucleus"/>
    <property type="evidence" value="ECO:0007669"/>
    <property type="project" value="TreeGrafter"/>
</dbReference>
<accession>A0AA35QTF7</accession>
<dbReference type="PANTHER" id="PTHR46472:SF1">
    <property type="entry name" value="NUCLEOREDOXIN"/>
    <property type="match status" value="1"/>
</dbReference>
<feature type="domain" description="Thioredoxin" evidence="1">
    <location>
        <begin position="1"/>
        <end position="165"/>
    </location>
</feature>
<evidence type="ECO:0000313" key="3">
    <source>
        <dbReference type="Proteomes" id="UP001174909"/>
    </source>
</evidence>
<dbReference type="InterPro" id="IPR013766">
    <property type="entry name" value="Thioredoxin_domain"/>
</dbReference>
<dbReference type="SUPFAM" id="SSF52833">
    <property type="entry name" value="Thioredoxin-like"/>
    <property type="match status" value="2"/>
</dbReference>
<dbReference type="Gene3D" id="3.40.30.10">
    <property type="entry name" value="Glutaredoxin"/>
    <property type="match status" value="2"/>
</dbReference>
<dbReference type="InterPro" id="IPR012336">
    <property type="entry name" value="Thioredoxin-like_fold"/>
</dbReference>
<reference evidence="2" key="1">
    <citation type="submission" date="2023-03" db="EMBL/GenBank/DDBJ databases">
        <authorList>
            <person name="Steffen K."/>
            <person name="Cardenas P."/>
        </authorList>
    </citation>
    <scope>NUCLEOTIDE SEQUENCE</scope>
</reference>
<dbReference type="PROSITE" id="PS51352">
    <property type="entry name" value="THIOREDOXIN_2"/>
    <property type="match status" value="1"/>
</dbReference>
<protein>
    <submittedName>
        <fullName evidence="2">Nucleoredoxin</fullName>
    </submittedName>
</protein>
<gene>
    <name evidence="2" type="ORF">GBAR_LOCUS486</name>
</gene>
<sequence length="332" mass="36581">MSAVSKLVGGKVISYNPDKKEFCKTQTSCFAGSGRVLGLYFSAHWCPPCRAFTPQLAQWYSKVKKSSNGEKFDIVFLSSDRDEAQFNEYFQLMPWYAVPYEDRELKNEASKRFKVTGIPTLVFINAENGALITTDGRSVVMDDPDGKDFPWTPKPVLELLSGVLKAPEKDTTWEEVHKDIEYVGIYFSAHWCGPCRAFTPQLLGTYQKVKDAGKKFEIIFCSSDREEDAYKEYYATMPWLALPFGDNRKKSLSRVFDVTGIPTLIILDKEGKLVNSSGRAAVSKDPEGKGPGACTIPGGLTLRGQGAWGGVGRQGILGALALGRWAGGQGAP</sequence>
<dbReference type="EMBL" id="CASHTH010000073">
    <property type="protein sequence ID" value="CAI7990420.1"/>
    <property type="molecule type" value="Genomic_DNA"/>
</dbReference>
<dbReference type="GO" id="GO:0004791">
    <property type="term" value="F:thioredoxin-disulfide reductase (NADPH) activity"/>
    <property type="evidence" value="ECO:0007669"/>
    <property type="project" value="TreeGrafter"/>
</dbReference>
<dbReference type="CDD" id="cd02964">
    <property type="entry name" value="TryX_like_family"/>
    <property type="match status" value="1"/>
</dbReference>
<dbReference type="Pfam" id="PF13905">
    <property type="entry name" value="Thioredoxin_8"/>
    <property type="match status" value="2"/>
</dbReference>
<dbReference type="PANTHER" id="PTHR46472">
    <property type="entry name" value="NUCLEOREDOXIN"/>
    <property type="match status" value="1"/>
</dbReference>
<dbReference type="InterPro" id="IPR036249">
    <property type="entry name" value="Thioredoxin-like_sf"/>
</dbReference>